<dbReference type="PROSITE" id="PS51257">
    <property type="entry name" value="PROKAR_LIPOPROTEIN"/>
    <property type="match status" value="1"/>
</dbReference>
<evidence type="ECO:0000256" key="2">
    <source>
        <dbReference type="SAM" id="SignalP"/>
    </source>
</evidence>
<feature type="compositionally biased region" description="Basic and acidic residues" evidence="1">
    <location>
        <begin position="355"/>
        <end position="367"/>
    </location>
</feature>
<feature type="region of interest" description="Disordered" evidence="1">
    <location>
        <begin position="405"/>
        <end position="427"/>
    </location>
</feature>
<dbReference type="EMBL" id="QEAM01000246">
    <property type="protein sequence ID" value="TPX42929.1"/>
    <property type="molecule type" value="Genomic_DNA"/>
</dbReference>
<feature type="region of interest" description="Disordered" evidence="1">
    <location>
        <begin position="347"/>
        <end position="386"/>
    </location>
</feature>
<protein>
    <submittedName>
        <fullName evidence="3">Uncharacterized protein</fullName>
    </submittedName>
</protein>
<name>A0A507CUU0_9FUNG</name>
<sequence length="441" mass="50090">MMTRFLVLLLLLGSCRQGISGRNDEQYQRDYDRLSRMRGYLEEAQTMEQDETSEMCQHLILDYYSLSNLHINLEECVGQIVEQNRVSSLALALRVSTETAINSFIKGIEPKSLKWALSHAETKTQEADVNGLNRFAPDLLWIYHRTILSRMKLLVHIIQNVYKYHDLLHPKAPLSPDARAQLLLQADNVIYKMRTHLRKVNHYGKYLEYEKIRPSSCLIGGNHMGFAINPVGPPPDGWPVPGRAISEQITVAQMKKDEAVLCNCQEWPAIGSDLQTSRPLREMVELQRYDPPMPATKLLERPRSEACRARRRHDALRDELVVRRLSVDRTGQPDAWHDVLLAGRRSVDTTGQQDATRDAPLPDRRSVDSTGQQDETRDELLPGPRSLDSFIQLHEKRDSSAVGSIVNDHMGQGSPVHQSSTNRRSGGSRGFLSSFFKCISC</sequence>
<dbReference type="Proteomes" id="UP000320475">
    <property type="component" value="Unassembled WGS sequence"/>
</dbReference>
<evidence type="ECO:0000313" key="3">
    <source>
        <dbReference type="EMBL" id="TPX42929.1"/>
    </source>
</evidence>
<dbReference type="VEuPathDB" id="FungiDB:SeMB42_g07359"/>
<feature type="chain" id="PRO_5021378856" evidence="2">
    <location>
        <begin position="22"/>
        <end position="441"/>
    </location>
</feature>
<evidence type="ECO:0000256" key="1">
    <source>
        <dbReference type="SAM" id="MobiDB-lite"/>
    </source>
</evidence>
<feature type="signal peptide" evidence="2">
    <location>
        <begin position="1"/>
        <end position="21"/>
    </location>
</feature>
<dbReference type="AlphaFoldDB" id="A0A507CUU0"/>
<reference evidence="3 4" key="1">
    <citation type="journal article" date="2019" name="Sci. Rep.">
        <title>Comparative genomics of chytrid fungi reveal insights into the obligate biotrophic and pathogenic lifestyle of Synchytrium endobioticum.</title>
        <authorList>
            <person name="van de Vossenberg B.T.L.H."/>
            <person name="Warris S."/>
            <person name="Nguyen H.D.T."/>
            <person name="van Gent-Pelzer M.P.E."/>
            <person name="Joly D.L."/>
            <person name="van de Geest H.C."/>
            <person name="Bonants P.J.M."/>
            <person name="Smith D.S."/>
            <person name="Levesque C.A."/>
            <person name="van der Lee T.A.J."/>
        </authorList>
    </citation>
    <scope>NUCLEOTIDE SEQUENCE [LARGE SCALE GENOMIC DNA]</scope>
    <source>
        <strain evidence="3 4">LEV6574</strain>
    </source>
</reference>
<accession>A0A507CUU0</accession>
<comment type="caution">
    <text evidence="3">The sequence shown here is derived from an EMBL/GenBank/DDBJ whole genome shotgun (WGS) entry which is preliminary data.</text>
</comment>
<gene>
    <name evidence="3" type="ORF">SeLEV6574_g05327</name>
</gene>
<evidence type="ECO:0000313" key="4">
    <source>
        <dbReference type="Proteomes" id="UP000320475"/>
    </source>
</evidence>
<organism evidence="3 4">
    <name type="scientific">Synchytrium endobioticum</name>
    <dbReference type="NCBI Taxonomy" id="286115"/>
    <lineage>
        <taxon>Eukaryota</taxon>
        <taxon>Fungi</taxon>
        <taxon>Fungi incertae sedis</taxon>
        <taxon>Chytridiomycota</taxon>
        <taxon>Chytridiomycota incertae sedis</taxon>
        <taxon>Chytridiomycetes</taxon>
        <taxon>Synchytriales</taxon>
        <taxon>Synchytriaceae</taxon>
        <taxon>Synchytrium</taxon>
    </lineage>
</organism>
<keyword evidence="2" id="KW-0732">Signal</keyword>
<proteinExistence type="predicted"/>